<protein>
    <submittedName>
        <fullName evidence="2">Lasso peptide biosynthesis B2 protein</fullName>
    </submittedName>
</protein>
<keyword evidence="3" id="KW-1185">Reference proteome</keyword>
<dbReference type="Pfam" id="PF13471">
    <property type="entry name" value="Transglut_core3"/>
    <property type="match status" value="1"/>
</dbReference>
<accession>A0A431V9S4</accession>
<organism evidence="2 3">
    <name type="scientific">Azospirillum griseum</name>
    <dbReference type="NCBI Taxonomy" id="2496639"/>
    <lineage>
        <taxon>Bacteria</taxon>
        <taxon>Pseudomonadati</taxon>
        <taxon>Pseudomonadota</taxon>
        <taxon>Alphaproteobacteria</taxon>
        <taxon>Rhodospirillales</taxon>
        <taxon>Azospirillaceae</taxon>
        <taxon>Azospirillum</taxon>
    </lineage>
</organism>
<evidence type="ECO:0000313" key="3">
    <source>
        <dbReference type="Proteomes" id="UP000277007"/>
    </source>
</evidence>
<dbReference type="EMBL" id="RXMA01000058">
    <property type="protein sequence ID" value="RTR12226.1"/>
    <property type="molecule type" value="Genomic_DNA"/>
</dbReference>
<comment type="caution">
    <text evidence="2">The sequence shown here is derived from an EMBL/GenBank/DDBJ whole genome shotgun (WGS) entry which is preliminary data.</text>
</comment>
<evidence type="ECO:0000313" key="2">
    <source>
        <dbReference type="EMBL" id="RTR12226.1"/>
    </source>
</evidence>
<name>A0A431V9S4_9PROT</name>
<dbReference type="Proteomes" id="UP000277007">
    <property type="component" value="Unassembled WGS sequence"/>
</dbReference>
<dbReference type="InterPro" id="IPR032708">
    <property type="entry name" value="McjB_C"/>
</dbReference>
<proteinExistence type="predicted"/>
<dbReference type="RefSeq" id="WP_126620711.1">
    <property type="nucleotide sequence ID" value="NZ_JBHUCY010000051.1"/>
</dbReference>
<reference evidence="2 3" key="1">
    <citation type="submission" date="2018-12" db="EMBL/GenBank/DDBJ databases">
        <authorList>
            <person name="Yang Y."/>
        </authorList>
    </citation>
    <scope>NUCLEOTIDE SEQUENCE [LARGE SCALE GENOMIC DNA]</scope>
    <source>
        <strain evidence="2 3">L-25-5w-1</strain>
    </source>
</reference>
<evidence type="ECO:0000259" key="1">
    <source>
        <dbReference type="Pfam" id="PF13471"/>
    </source>
</evidence>
<sequence>MRKRWAHRLRVLEALAWLTLAAVAVRATPFHRLAGGDGGGANASTADLRRGFEVAAAVRRAARLSPQRFRCLAQALAARAMLRRRGLSGRLHLSAGRGADGIEAHAWLSLGDAVVLGRGAPPGQVELARFD</sequence>
<dbReference type="NCBIfam" id="NF033537">
    <property type="entry name" value="lasso_biosyn_B2"/>
    <property type="match status" value="1"/>
</dbReference>
<feature type="domain" description="Microcin J25-processing protein McjB C-terminal" evidence="1">
    <location>
        <begin position="21"/>
        <end position="118"/>
    </location>
</feature>
<dbReference type="InterPro" id="IPR053521">
    <property type="entry name" value="McjB-like"/>
</dbReference>
<dbReference type="AlphaFoldDB" id="A0A431V9S4"/>
<gene>
    <name evidence="2" type="ORF">EJ903_25625</name>
</gene>